<reference evidence="1 2" key="1">
    <citation type="journal article" date="2012" name="J. Bacteriol.">
        <title>Genome Sequence of Oceanibaculum indicum Type Strain P24.</title>
        <authorList>
            <person name="Lai Q."/>
            <person name="Shao Z."/>
        </authorList>
    </citation>
    <scope>NUCLEOTIDE SEQUENCE [LARGE SCALE GENOMIC DNA]</scope>
    <source>
        <strain evidence="1 2">P24</strain>
    </source>
</reference>
<accession>K2KHP9</accession>
<keyword evidence="2" id="KW-1185">Reference proteome</keyword>
<name>K2KHP9_9PROT</name>
<dbReference type="EMBL" id="AMRL01000006">
    <property type="protein sequence ID" value="EKE76820.1"/>
    <property type="molecule type" value="Genomic_DNA"/>
</dbReference>
<dbReference type="AlphaFoldDB" id="K2KHP9"/>
<sequence length="170" mass="19915">MAEQEMRLERYMEIVAGSQPEDWLMIERPTLRHRFTPMLDDKEQLIRQIIDEPMVGFSYRPDVRLTLLFGLVEMAQYPLPAGMPYAEENARTVLLHCLYEGQLIHTETLLKVDRQRCILPMPVAWGEPPQAIPRRQHDLARLVHQLAGPFTDFEQYFKNSGMAVVERPWP</sequence>
<gene>
    <name evidence="1" type="ORF">P24_06446</name>
</gene>
<proteinExistence type="predicted"/>
<dbReference type="RefSeq" id="WP_008943900.1">
    <property type="nucleotide sequence ID" value="NZ_AMRL01000006.1"/>
</dbReference>
<comment type="caution">
    <text evidence="1">The sequence shown here is derived from an EMBL/GenBank/DDBJ whole genome shotgun (WGS) entry which is preliminary data.</text>
</comment>
<evidence type="ECO:0000313" key="2">
    <source>
        <dbReference type="Proteomes" id="UP000006746"/>
    </source>
</evidence>
<evidence type="ECO:0000313" key="1">
    <source>
        <dbReference type="EMBL" id="EKE76820.1"/>
    </source>
</evidence>
<dbReference type="eggNOG" id="ENOG5033YS9">
    <property type="taxonomic scope" value="Bacteria"/>
</dbReference>
<dbReference type="Proteomes" id="UP000006746">
    <property type="component" value="Unassembled WGS sequence"/>
</dbReference>
<organism evidence="1 2">
    <name type="scientific">Oceanibaculum indicum P24</name>
    <dbReference type="NCBI Taxonomy" id="1207063"/>
    <lineage>
        <taxon>Bacteria</taxon>
        <taxon>Pseudomonadati</taxon>
        <taxon>Pseudomonadota</taxon>
        <taxon>Alphaproteobacteria</taxon>
        <taxon>Rhodospirillales</taxon>
        <taxon>Oceanibaculaceae</taxon>
        <taxon>Oceanibaculum</taxon>
    </lineage>
</organism>
<protein>
    <submittedName>
        <fullName evidence="1">Uncharacterized protein</fullName>
    </submittedName>
</protein>
<dbReference type="STRING" id="1207063.P24_06446"/>